<dbReference type="Proteomes" id="UP001054945">
    <property type="component" value="Unassembled WGS sequence"/>
</dbReference>
<organism evidence="2 3">
    <name type="scientific">Caerostris extrusa</name>
    <name type="common">Bark spider</name>
    <name type="synonym">Caerostris bankana</name>
    <dbReference type="NCBI Taxonomy" id="172846"/>
    <lineage>
        <taxon>Eukaryota</taxon>
        <taxon>Metazoa</taxon>
        <taxon>Ecdysozoa</taxon>
        <taxon>Arthropoda</taxon>
        <taxon>Chelicerata</taxon>
        <taxon>Arachnida</taxon>
        <taxon>Araneae</taxon>
        <taxon>Araneomorphae</taxon>
        <taxon>Entelegynae</taxon>
        <taxon>Araneoidea</taxon>
        <taxon>Araneidae</taxon>
        <taxon>Caerostris</taxon>
    </lineage>
</organism>
<evidence type="ECO:0000313" key="3">
    <source>
        <dbReference type="Proteomes" id="UP001054945"/>
    </source>
</evidence>
<dbReference type="EMBL" id="BPLR01011499">
    <property type="protein sequence ID" value="GIY46917.1"/>
    <property type="molecule type" value="Genomic_DNA"/>
</dbReference>
<keyword evidence="3" id="KW-1185">Reference proteome</keyword>
<evidence type="ECO:0000256" key="1">
    <source>
        <dbReference type="SAM" id="MobiDB-lite"/>
    </source>
</evidence>
<sequence>MPHASSDDSPRNHRPPYTQPGRGEWMRKAVPNLRRQLRLWAGGQRVQGSQSCLEPAPRSPPINQLQSPTTLKRTWRVIVAGHCGPLEKGCSSSFVFGGRFGVQRLLCLLFLSALY</sequence>
<feature type="compositionally biased region" description="Basic and acidic residues" evidence="1">
    <location>
        <begin position="1"/>
        <end position="11"/>
    </location>
</feature>
<comment type="caution">
    <text evidence="2">The sequence shown here is derived from an EMBL/GenBank/DDBJ whole genome shotgun (WGS) entry which is preliminary data.</text>
</comment>
<gene>
    <name evidence="2" type="ORF">CEXT_794671</name>
</gene>
<dbReference type="AlphaFoldDB" id="A0AAV4TQA3"/>
<accession>A0AAV4TQA3</accession>
<evidence type="ECO:0000313" key="2">
    <source>
        <dbReference type="EMBL" id="GIY46917.1"/>
    </source>
</evidence>
<proteinExistence type="predicted"/>
<reference evidence="2 3" key="1">
    <citation type="submission" date="2021-06" db="EMBL/GenBank/DDBJ databases">
        <title>Caerostris extrusa draft genome.</title>
        <authorList>
            <person name="Kono N."/>
            <person name="Arakawa K."/>
        </authorList>
    </citation>
    <scope>NUCLEOTIDE SEQUENCE [LARGE SCALE GENOMIC DNA]</scope>
</reference>
<feature type="region of interest" description="Disordered" evidence="1">
    <location>
        <begin position="1"/>
        <end position="25"/>
    </location>
</feature>
<protein>
    <submittedName>
        <fullName evidence="2">Uncharacterized protein</fullName>
    </submittedName>
</protein>
<name>A0AAV4TQA3_CAEEX</name>